<feature type="compositionally biased region" description="Low complexity" evidence="2">
    <location>
        <begin position="908"/>
        <end position="918"/>
    </location>
</feature>
<dbReference type="InterPro" id="IPR037516">
    <property type="entry name" value="Tripartite_DENN"/>
</dbReference>
<feature type="domain" description="UDENN" evidence="3">
    <location>
        <begin position="180"/>
        <end position="612"/>
    </location>
</feature>
<evidence type="ECO:0000313" key="5">
    <source>
        <dbReference type="Proteomes" id="UP000297245"/>
    </source>
</evidence>
<dbReference type="EMBL" id="ML179071">
    <property type="protein sequence ID" value="THV02974.1"/>
    <property type="molecule type" value="Genomic_DNA"/>
</dbReference>
<feature type="compositionally biased region" description="Polar residues" evidence="2">
    <location>
        <begin position="927"/>
        <end position="936"/>
    </location>
</feature>
<feature type="region of interest" description="Disordered" evidence="2">
    <location>
        <begin position="142"/>
        <end position="167"/>
    </location>
</feature>
<feature type="compositionally biased region" description="Low complexity" evidence="2">
    <location>
        <begin position="701"/>
        <end position="714"/>
    </location>
</feature>
<gene>
    <name evidence="4" type="ORF">K435DRAFT_775155</name>
</gene>
<keyword evidence="5" id="KW-1185">Reference proteome</keyword>
<feature type="compositionally biased region" description="Polar residues" evidence="2">
    <location>
        <begin position="148"/>
        <end position="160"/>
    </location>
</feature>
<feature type="compositionally biased region" description="Polar residues" evidence="2">
    <location>
        <begin position="726"/>
        <end position="746"/>
    </location>
</feature>
<feature type="region of interest" description="Disordered" evidence="2">
    <location>
        <begin position="665"/>
        <end position="1107"/>
    </location>
</feature>
<dbReference type="PROSITE" id="PS50211">
    <property type="entry name" value="DENN"/>
    <property type="match status" value="1"/>
</dbReference>
<organism evidence="4 5">
    <name type="scientific">Dendrothele bispora (strain CBS 962.96)</name>
    <dbReference type="NCBI Taxonomy" id="1314807"/>
    <lineage>
        <taxon>Eukaryota</taxon>
        <taxon>Fungi</taxon>
        <taxon>Dikarya</taxon>
        <taxon>Basidiomycota</taxon>
        <taxon>Agaricomycotina</taxon>
        <taxon>Agaricomycetes</taxon>
        <taxon>Agaricomycetidae</taxon>
        <taxon>Agaricales</taxon>
        <taxon>Agaricales incertae sedis</taxon>
        <taxon>Dendrothele</taxon>
    </lineage>
</organism>
<dbReference type="AlphaFoldDB" id="A0A4S8ML71"/>
<reference evidence="4 5" key="1">
    <citation type="journal article" date="2019" name="Nat. Ecol. Evol.">
        <title>Megaphylogeny resolves global patterns of mushroom evolution.</title>
        <authorList>
            <person name="Varga T."/>
            <person name="Krizsan K."/>
            <person name="Foldi C."/>
            <person name="Dima B."/>
            <person name="Sanchez-Garcia M."/>
            <person name="Sanchez-Ramirez S."/>
            <person name="Szollosi G.J."/>
            <person name="Szarkandi J.G."/>
            <person name="Papp V."/>
            <person name="Albert L."/>
            <person name="Andreopoulos W."/>
            <person name="Angelini C."/>
            <person name="Antonin V."/>
            <person name="Barry K.W."/>
            <person name="Bougher N.L."/>
            <person name="Buchanan P."/>
            <person name="Buyck B."/>
            <person name="Bense V."/>
            <person name="Catcheside P."/>
            <person name="Chovatia M."/>
            <person name="Cooper J."/>
            <person name="Damon W."/>
            <person name="Desjardin D."/>
            <person name="Finy P."/>
            <person name="Geml J."/>
            <person name="Haridas S."/>
            <person name="Hughes K."/>
            <person name="Justo A."/>
            <person name="Karasinski D."/>
            <person name="Kautmanova I."/>
            <person name="Kiss B."/>
            <person name="Kocsube S."/>
            <person name="Kotiranta H."/>
            <person name="LaButti K.M."/>
            <person name="Lechner B.E."/>
            <person name="Liimatainen K."/>
            <person name="Lipzen A."/>
            <person name="Lukacs Z."/>
            <person name="Mihaltcheva S."/>
            <person name="Morgado L.N."/>
            <person name="Niskanen T."/>
            <person name="Noordeloos M.E."/>
            <person name="Ohm R.A."/>
            <person name="Ortiz-Santana B."/>
            <person name="Ovrebo C."/>
            <person name="Racz N."/>
            <person name="Riley R."/>
            <person name="Savchenko A."/>
            <person name="Shiryaev A."/>
            <person name="Soop K."/>
            <person name="Spirin V."/>
            <person name="Szebenyi C."/>
            <person name="Tomsovsky M."/>
            <person name="Tulloss R.E."/>
            <person name="Uehling J."/>
            <person name="Grigoriev I.V."/>
            <person name="Vagvolgyi C."/>
            <person name="Papp T."/>
            <person name="Martin F.M."/>
            <person name="Miettinen O."/>
            <person name="Hibbett D.S."/>
            <person name="Nagy L.G."/>
        </authorList>
    </citation>
    <scope>NUCLEOTIDE SEQUENCE [LARGE SCALE GENOMIC DNA]</scope>
    <source>
        <strain evidence="4 5">CBS 962.96</strain>
    </source>
</reference>
<proteinExistence type="inferred from homology"/>
<dbReference type="Proteomes" id="UP000297245">
    <property type="component" value="Unassembled WGS sequence"/>
</dbReference>
<feature type="compositionally biased region" description="Low complexity" evidence="2">
    <location>
        <begin position="971"/>
        <end position="993"/>
    </location>
</feature>
<dbReference type="GO" id="GO:0005737">
    <property type="term" value="C:cytoplasm"/>
    <property type="evidence" value="ECO:0007669"/>
    <property type="project" value="TreeGrafter"/>
</dbReference>
<accession>A0A4S8ML71</accession>
<sequence length="1107" mass="118857">MDSPPPSAHDIRNFLRADHDDDDGDTASQRSISLSSPAASARNSMTTTSFKHSDLLAQLQPALSTSESSPSSRSTPDSKRESRPVTVDTEFSSEIGDDVSIHHAIGTEESPNTSAAPSVFEEESSKGLKEEVEDAIVAPATYPPTLLRSPSSDTESTTSMARKARPESVLLQPPPGKLVLGIVLVDFNHVVGPRVEWSKGEIFEDEEINKMLPFLALPDGAHLSAEDYSYFHVVPSGPNPTTLFGISCNQQIAASALLVKTPDVTRSTVQKAVVVLASKPLFGPIRDKLGVVTTALFQQRDFSETSILDQFEAGLELSLRGQLTESALYMGTNLRELIHTFRHRTLILLKALILQKRIMFYGHPVERLCTYQYSLICLIPGLLQTLDDCGSPPLASRAPTLSRPMSLRTSDPKSMMTYKGMPLDIFGKDAFFQPYLPLQQLDILKETKSWLCGSTNSIVTQQKEVDLLINTETGVFEFRNQKLERSTALTAADRKWIDDIVRDVNDTWEGADSSRSSGLQFKGSEDYLRVKFDEYISAALATSRYRDFAAKGDPSALMGGGLEYATSIEDFNPLWLSEFKSTNAYDVWERVTDPMLFDLVEPRHPCNEKVSVVSDIGLRLSEGIQDLKLEQQLAPAREAVQKTFTLGSASFFSAVQGVRDRWITTPTAPVPHEKDRRASGASTPVEVTKADLESSTISLESNGSASPAGSLSGLRRPSIWKKHTSTESTISIKSVNSTTSDNSQAAQAPKPGWGGFGGFMGRFSRSSSTMEAPVIPEEKPPTTPLKETSRPVPAPAPEITASVEEVASPVPIESPTTPRKVEAPPRFTPKPLNLSGARSLPASDEPKVEIVSTVSLDSPALVPEPKVEVSSTVSLDSPKLTPEPKAEGFSSVSLDSPKPPVSKADGFSPVSVDSPKSSPELKAEGFSSVSVDSPKSTPEPKVESPSRKGSTPSLSPSKFKSKFEVPGSSISSAKSRFESLSSSSPTTSPVRSKINIPAAFASAESKTDSVSRSPSPDLRFKSASRSATMNAPSSPSRPGGRPRSATRSRVDIPSAFAASSSPVNSSLSSKSSGGASDVPSVPLVPSLSATSPVAEEDESGAYSGMAL</sequence>
<dbReference type="OrthoDB" id="26278at2759"/>
<feature type="compositionally biased region" description="Low complexity" evidence="2">
    <location>
        <begin position="1054"/>
        <end position="1080"/>
    </location>
</feature>
<dbReference type="InterPro" id="IPR051731">
    <property type="entry name" value="DENND11/AVL9_GEFs"/>
</dbReference>
<feature type="region of interest" description="Disordered" evidence="2">
    <location>
        <begin position="1"/>
        <end position="129"/>
    </location>
</feature>
<dbReference type="PANTHER" id="PTHR31017:SF1">
    <property type="entry name" value="LATE SECRETORY PATHWAY PROTEIN AVL9 HOMOLOG"/>
    <property type="match status" value="1"/>
</dbReference>
<dbReference type="InterPro" id="IPR018307">
    <property type="entry name" value="ABL9/DENND6_dom"/>
</dbReference>
<evidence type="ECO:0000256" key="1">
    <source>
        <dbReference type="ARBA" id="ARBA00038178"/>
    </source>
</evidence>
<comment type="similarity">
    <text evidence="1">Belongs to the AVL9 family.</text>
</comment>
<dbReference type="PANTHER" id="PTHR31017">
    <property type="entry name" value="LATE SECRETORY PATHWAY PROTEIN AVL9-RELATED"/>
    <property type="match status" value="1"/>
</dbReference>
<dbReference type="Pfam" id="PF09794">
    <property type="entry name" value="Avl9"/>
    <property type="match status" value="1"/>
</dbReference>
<feature type="compositionally biased region" description="Low complexity" evidence="2">
    <location>
        <begin position="64"/>
        <end position="75"/>
    </location>
</feature>
<name>A0A4S8ML71_DENBC</name>
<feature type="compositionally biased region" description="Low complexity" evidence="2">
    <location>
        <begin position="1031"/>
        <end position="1047"/>
    </location>
</feature>
<feature type="compositionally biased region" description="Basic and acidic residues" evidence="2">
    <location>
        <begin position="9"/>
        <end position="19"/>
    </location>
</feature>
<evidence type="ECO:0000256" key="2">
    <source>
        <dbReference type="SAM" id="MobiDB-lite"/>
    </source>
</evidence>
<protein>
    <recommendedName>
        <fullName evidence="3">UDENN domain-containing protein</fullName>
    </recommendedName>
</protein>
<feature type="compositionally biased region" description="Polar residues" evidence="2">
    <location>
        <begin position="26"/>
        <end position="50"/>
    </location>
</feature>
<evidence type="ECO:0000313" key="4">
    <source>
        <dbReference type="EMBL" id="THV02974.1"/>
    </source>
</evidence>
<evidence type="ECO:0000259" key="3">
    <source>
        <dbReference type="PROSITE" id="PS50211"/>
    </source>
</evidence>